<evidence type="ECO:0000313" key="8">
    <source>
        <dbReference type="EMBL" id="JAQ17941.1"/>
    </source>
</evidence>
<dbReference type="Pfam" id="PF01467">
    <property type="entry name" value="CTP_transf_like"/>
    <property type="match status" value="1"/>
</dbReference>
<dbReference type="EMBL" id="GBHO01014727">
    <property type="protein sequence ID" value="JAG28877.1"/>
    <property type="molecule type" value="Transcribed_RNA"/>
</dbReference>
<evidence type="ECO:0000256" key="1">
    <source>
        <dbReference type="ARBA" id="ARBA00022741"/>
    </source>
</evidence>
<dbReference type="PROSITE" id="PS51219">
    <property type="entry name" value="DPCK"/>
    <property type="match status" value="1"/>
</dbReference>
<dbReference type="PANTHER" id="PTHR10695:SF46">
    <property type="entry name" value="BIFUNCTIONAL COENZYME A SYNTHASE-RELATED"/>
    <property type="match status" value="1"/>
</dbReference>
<dbReference type="FunFam" id="3.40.50.620:FF:000089">
    <property type="entry name" value="Bifunctional coenzyme A synthase"/>
    <property type="match status" value="1"/>
</dbReference>
<dbReference type="GO" id="GO:0005524">
    <property type="term" value="F:ATP binding"/>
    <property type="evidence" value="ECO:0007669"/>
    <property type="project" value="UniProtKB-KW"/>
</dbReference>
<dbReference type="AlphaFoldDB" id="A0A0A9YB82"/>
<feature type="domain" description="Cytidyltransferase-like" evidence="3">
    <location>
        <begin position="159"/>
        <end position="298"/>
    </location>
</feature>
<dbReference type="SUPFAM" id="SSF52540">
    <property type="entry name" value="P-loop containing nucleoside triphosphate hydrolases"/>
    <property type="match status" value="1"/>
</dbReference>
<protein>
    <submittedName>
        <fullName evidence="7">Bifunctional coenzyme A synthase</fullName>
    </submittedName>
</protein>
<dbReference type="Gene3D" id="3.40.50.620">
    <property type="entry name" value="HUPs"/>
    <property type="match status" value="1"/>
</dbReference>
<reference evidence="7" key="1">
    <citation type="journal article" date="2014" name="PLoS ONE">
        <title>Transcriptome-Based Identification of ABC Transporters in the Western Tarnished Plant Bug Lygus hesperus.</title>
        <authorList>
            <person name="Hull J.J."/>
            <person name="Chaney K."/>
            <person name="Geib S.M."/>
            <person name="Fabrick J.A."/>
            <person name="Brent C.S."/>
            <person name="Walsh D."/>
            <person name="Lavine L.C."/>
        </authorList>
    </citation>
    <scope>NUCLEOTIDE SEQUENCE</scope>
</reference>
<reference evidence="8" key="3">
    <citation type="journal article" date="2016" name="Gigascience">
        <title>De novo construction of an expanded transcriptome assembly for the western tarnished plant bug, Lygus hesperus.</title>
        <authorList>
            <person name="Tassone E.E."/>
            <person name="Geib S.M."/>
            <person name="Hall B."/>
            <person name="Fabrick J.A."/>
            <person name="Brent C.S."/>
            <person name="Hull J.J."/>
        </authorList>
    </citation>
    <scope>NUCLEOTIDE SEQUENCE</scope>
</reference>
<dbReference type="Pfam" id="PF01121">
    <property type="entry name" value="CoaE"/>
    <property type="match status" value="1"/>
</dbReference>
<dbReference type="EMBL" id="GDHC01000688">
    <property type="protein sequence ID" value="JAQ17941.1"/>
    <property type="molecule type" value="Transcribed_RNA"/>
</dbReference>
<keyword evidence="1" id="KW-0547">Nucleotide-binding</keyword>
<evidence type="ECO:0000259" key="3">
    <source>
        <dbReference type="Pfam" id="PF01467"/>
    </source>
</evidence>
<keyword evidence="2" id="KW-0067">ATP-binding</keyword>
<dbReference type="InterPro" id="IPR001977">
    <property type="entry name" value="Depp_CoAkinase"/>
</dbReference>
<evidence type="ECO:0000313" key="4">
    <source>
        <dbReference type="EMBL" id="JAG28873.1"/>
    </source>
</evidence>
<dbReference type="EMBL" id="GBHO01014725">
    <property type="protein sequence ID" value="JAG28879.1"/>
    <property type="molecule type" value="Transcribed_RNA"/>
</dbReference>
<dbReference type="EMBL" id="GBHO01014731">
    <property type="protein sequence ID" value="JAG28873.1"/>
    <property type="molecule type" value="Transcribed_RNA"/>
</dbReference>
<dbReference type="NCBIfam" id="TIGR00152">
    <property type="entry name" value="dephospho-CoA kinase"/>
    <property type="match status" value="1"/>
</dbReference>
<evidence type="ECO:0000256" key="2">
    <source>
        <dbReference type="ARBA" id="ARBA00022840"/>
    </source>
</evidence>
<evidence type="ECO:0000313" key="6">
    <source>
        <dbReference type="EMBL" id="JAG28879.1"/>
    </source>
</evidence>
<name>A0A0A9YB82_LYGHE</name>
<reference evidence="7" key="2">
    <citation type="submission" date="2014-07" db="EMBL/GenBank/DDBJ databases">
        <authorList>
            <person name="Hull J."/>
        </authorList>
    </citation>
    <scope>NUCLEOTIDE SEQUENCE</scope>
</reference>
<dbReference type="CDD" id="cd02022">
    <property type="entry name" value="DPCK"/>
    <property type="match status" value="1"/>
</dbReference>
<proteinExistence type="inferred from homology"/>
<dbReference type="InterPro" id="IPR004821">
    <property type="entry name" value="Cyt_trans-like"/>
</dbReference>
<accession>A0A0A9YB82</accession>
<gene>
    <name evidence="7" type="primary">COASY_7</name>
    <name evidence="8" type="synonym">COASY_0</name>
    <name evidence="5" type="synonym">COASY_2</name>
    <name evidence="6" type="synonym">COASY_3</name>
    <name evidence="4" type="synonym">COASY_5</name>
    <name evidence="4" type="ORF">CM83_54652</name>
    <name evidence="5" type="ORF">CM83_54658</name>
    <name evidence="6" type="ORF">CM83_54662</name>
    <name evidence="7" type="ORF">CM83_54666</name>
    <name evidence="8" type="ORF">g.60453</name>
</gene>
<dbReference type="EMBL" id="GBHO01014723">
    <property type="protein sequence ID" value="JAG28881.1"/>
    <property type="molecule type" value="Transcribed_RNA"/>
</dbReference>
<evidence type="ECO:0000313" key="5">
    <source>
        <dbReference type="EMBL" id="JAG28877.1"/>
    </source>
</evidence>
<evidence type="ECO:0000313" key="7">
    <source>
        <dbReference type="EMBL" id="JAG28881.1"/>
    </source>
</evidence>
<dbReference type="InterPro" id="IPR014729">
    <property type="entry name" value="Rossmann-like_a/b/a_fold"/>
</dbReference>
<dbReference type="NCBIfam" id="NF001985">
    <property type="entry name" value="PRK00777.1"/>
    <property type="match status" value="1"/>
</dbReference>
<dbReference type="GO" id="GO:0015937">
    <property type="term" value="P:coenzyme A biosynthetic process"/>
    <property type="evidence" value="ECO:0007669"/>
    <property type="project" value="InterPro"/>
</dbReference>
<dbReference type="InterPro" id="IPR027417">
    <property type="entry name" value="P-loop_NTPase"/>
</dbReference>
<dbReference type="SUPFAM" id="SSF52374">
    <property type="entry name" value="Nucleotidylyl transferase"/>
    <property type="match status" value="1"/>
</dbReference>
<dbReference type="PANTHER" id="PTHR10695">
    <property type="entry name" value="DEPHOSPHO-COA KINASE-RELATED"/>
    <property type="match status" value="1"/>
</dbReference>
<organism evidence="7">
    <name type="scientific">Lygus hesperus</name>
    <name type="common">Western plant bug</name>
    <dbReference type="NCBI Taxonomy" id="30085"/>
    <lineage>
        <taxon>Eukaryota</taxon>
        <taxon>Metazoa</taxon>
        <taxon>Ecdysozoa</taxon>
        <taxon>Arthropoda</taxon>
        <taxon>Hexapoda</taxon>
        <taxon>Insecta</taxon>
        <taxon>Pterygota</taxon>
        <taxon>Neoptera</taxon>
        <taxon>Paraneoptera</taxon>
        <taxon>Hemiptera</taxon>
        <taxon>Heteroptera</taxon>
        <taxon>Panheteroptera</taxon>
        <taxon>Cimicomorpha</taxon>
        <taxon>Miridae</taxon>
        <taxon>Mirini</taxon>
        <taxon>Lygus</taxon>
    </lineage>
</organism>
<sequence length="525" mass="58950">MMRKTGMFICTNPSKFVSFIPQIQKGINTTLYIQFLHKNNLPLIGKKDASISLIQGPKFSSTMQLLYKNSVCLNLDVRVLLGGVGAKCPIYTISTKKSIDIVYFDVDLNKDVMESFIRNRIENCSSNCQPVALVDGASESTAVDVVECEEEEQSNHVALGGTFDRLHTGHKMLLSEAALLTKKRLLIGLTDTEMLKTKILWELIQPYNERAENVRKFLEEVRPNLEVNVVPLNDVYGPTKDDRDLEVLIVSPETMKGGQKVNEMRQKNGLDPLKIRSIQLVTEDLKCWDVEEEKVSSSNGRLRLLGTLLKEPEKPNRPRIPYIIGLTGGIASGKTSVSRRLGKYGATVIDADKVAHTVYCKGEPGYDSVVKHFGEVILNPDTKEIDRRKLGSIIFADKHQRECLNSLLWPLILIKCESLIEKAATEGSRVVVIEASLLIEAQWNKSCHEIWTCFVPVPEAVKRVQERNQLSVEEATARVNSQLTNTERIEKANVVFSTLWPPEYTDLQVERAWKGLQTRLPACGS</sequence>
<dbReference type="CDD" id="cd02164">
    <property type="entry name" value="PPAT_CoAS"/>
    <property type="match status" value="1"/>
</dbReference>
<dbReference type="GO" id="GO:0004140">
    <property type="term" value="F:dephospho-CoA kinase activity"/>
    <property type="evidence" value="ECO:0007669"/>
    <property type="project" value="InterPro"/>
</dbReference>
<dbReference type="HAMAP" id="MF_00376">
    <property type="entry name" value="Dephospho_CoA_kinase"/>
    <property type="match status" value="1"/>
</dbReference>
<dbReference type="Gene3D" id="3.40.50.300">
    <property type="entry name" value="P-loop containing nucleotide triphosphate hydrolases"/>
    <property type="match status" value="1"/>
</dbReference>